<evidence type="ECO:0000256" key="5">
    <source>
        <dbReference type="ARBA" id="ARBA00038512"/>
    </source>
</evidence>
<dbReference type="FunFam" id="2.40.100.10:FF:000035">
    <property type="entry name" value="Peptidyl-prolyl cis-trans isomerase"/>
    <property type="match status" value="1"/>
</dbReference>
<dbReference type="SUPFAM" id="SSF50891">
    <property type="entry name" value="Cyclophilin-like"/>
    <property type="match status" value="1"/>
</dbReference>
<dbReference type="InterPro" id="IPR020892">
    <property type="entry name" value="Cyclophilin-type_PPIase_CS"/>
</dbReference>
<dbReference type="GO" id="GO:0016018">
    <property type="term" value="F:cyclosporin A binding"/>
    <property type="evidence" value="ECO:0007669"/>
    <property type="project" value="TreeGrafter"/>
</dbReference>
<proteinExistence type="inferred from homology"/>
<evidence type="ECO:0000256" key="3">
    <source>
        <dbReference type="ARBA" id="ARBA00023110"/>
    </source>
</evidence>
<dbReference type="PRINTS" id="PR00153">
    <property type="entry name" value="CSAPPISMRASE"/>
</dbReference>
<evidence type="ECO:0000256" key="6">
    <source>
        <dbReference type="RuleBase" id="RU363019"/>
    </source>
</evidence>
<evidence type="ECO:0000313" key="9">
    <source>
        <dbReference type="Proteomes" id="UP000803884"/>
    </source>
</evidence>
<protein>
    <recommendedName>
        <fullName evidence="6">Peptidyl-prolyl cis-trans isomerase</fullName>
        <shortName evidence="6">PPIase</shortName>
        <ecNumber evidence="6">5.2.1.8</ecNumber>
    </recommendedName>
</protein>
<dbReference type="InterPro" id="IPR024936">
    <property type="entry name" value="Cyclophilin-type_PPIase"/>
</dbReference>
<evidence type="ECO:0000313" key="8">
    <source>
        <dbReference type="EMBL" id="KAL1585752.1"/>
    </source>
</evidence>
<dbReference type="PANTHER" id="PTHR11071">
    <property type="entry name" value="PEPTIDYL-PROLYL CIS-TRANS ISOMERASE"/>
    <property type="match status" value="1"/>
</dbReference>
<dbReference type="GO" id="GO:0005737">
    <property type="term" value="C:cytoplasm"/>
    <property type="evidence" value="ECO:0007669"/>
    <property type="project" value="TreeGrafter"/>
</dbReference>
<evidence type="ECO:0000256" key="4">
    <source>
        <dbReference type="ARBA" id="ARBA00023235"/>
    </source>
</evidence>
<dbReference type="PANTHER" id="PTHR11071:SF561">
    <property type="entry name" value="PEPTIDYL-PROLYL CIS-TRANS ISOMERASE D-RELATED"/>
    <property type="match status" value="1"/>
</dbReference>
<name>A0AB34KNT2_9PEZI</name>
<keyword evidence="4 6" id="KW-0413">Isomerase</keyword>
<dbReference type="GO" id="GO:0003755">
    <property type="term" value="F:peptidyl-prolyl cis-trans isomerase activity"/>
    <property type="evidence" value="ECO:0007669"/>
    <property type="project" value="UniProtKB-UniRule"/>
</dbReference>
<dbReference type="InterPro" id="IPR002130">
    <property type="entry name" value="Cyclophilin-type_PPIase_dom"/>
</dbReference>
<dbReference type="PROSITE" id="PS00170">
    <property type="entry name" value="CSA_PPIASE_1"/>
    <property type="match status" value="1"/>
</dbReference>
<dbReference type="RefSeq" id="XP_069228858.1">
    <property type="nucleotide sequence ID" value="XM_069373748.1"/>
</dbReference>
<comment type="similarity">
    <text evidence="5">Belongs to the cyclophilin-type PPIase family. PPIase H subfamily.</text>
</comment>
<dbReference type="PIRSF" id="PIRSF001467">
    <property type="entry name" value="Peptidylpro_ismrse"/>
    <property type="match status" value="1"/>
</dbReference>
<feature type="domain" description="PPIase cyclophilin-type" evidence="7">
    <location>
        <begin position="12"/>
        <end position="175"/>
    </location>
</feature>
<dbReference type="InterPro" id="IPR029000">
    <property type="entry name" value="Cyclophilin-like_dom_sf"/>
</dbReference>
<accession>A0AB34KNT2</accession>
<evidence type="ECO:0000256" key="2">
    <source>
        <dbReference type="ARBA" id="ARBA00002388"/>
    </source>
</evidence>
<dbReference type="CDD" id="cd01926">
    <property type="entry name" value="cyclophilin_ABH_like"/>
    <property type="match status" value="1"/>
</dbReference>
<dbReference type="AlphaFoldDB" id="A0AB34KNT2"/>
<keyword evidence="3 6" id="KW-0697">Rotamase</keyword>
<gene>
    <name evidence="8" type="primary">cyp3</name>
    <name evidence="8" type="ORF">WHR41_05143</name>
</gene>
<dbReference type="EC" id="5.2.1.8" evidence="6"/>
<comment type="caution">
    <text evidence="8">The sequence shown here is derived from an EMBL/GenBank/DDBJ whole genome shotgun (WGS) entry which is preliminary data.</text>
</comment>
<dbReference type="Proteomes" id="UP000803884">
    <property type="component" value="Unassembled WGS sequence"/>
</dbReference>
<comment type="function">
    <text evidence="2 6">PPIases accelerate the folding of proteins. It catalyzes the cis-trans isomerization of proline imidic peptide bonds in oligopeptides.</text>
</comment>
<evidence type="ECO:0000259" key="7">
    <source>
        <dbReference type="PROSITE" id="PS50072"/>
    </source>
</evidence>
<dbReference type="Pfam" id="PF00160">
    <property type="entry name" value="Pro_isomerase"/>
    <property type="match status" value="1"/>
</dbReference>
<dbReference type="Gene3D" id="2.40.100.10">
    <property type="entry name" value="Cyclophilin-like"/>
    <property type="match status" value="1"/>
</dbReference>
<dbReference type="GeneID" id="96006586"/>
<dbReference type="EMBL" id="JAAQHG020000017">
    <property type="protein sequence ID" value="KAL1585752.1"/>
    <property type="molecule type" value="Genomic_DNA"/>
</dbReference>
<comment type="catalytic activity">
    <reaction evidence="1 6">
        <text>[protein]-peptidylproline (omega=180) = [protein]-peptidylproline (omega=0)</text>
        <dbReference type="Rhea" id="RHEA:16237"/>
        <dbReference type="Rhea" id="RHEA-COMP:10747"/>
        <dbReference type="Rhea" id="RHEA-COMP:10748"/>
        <dbReference type="ChEBI" id="CHEBI:83833"/>
        <dbReference type="ChEBI" id="CHEBI:83834"/>
        <dbReference type="EC" id="5.2.1.8"/>
    </reaction>
</comment>
<dbReference type="PROSITE" id="PS50072">
    <property type="entry name" value="CSA_PPIASE_2"/>
    <property type="match status" value="1"/>
</dbReference>
<organism evidence="8 9">
    <name type="scientific">Cladosporium halotolerans</name>
    <dbReference type="NCBI Taxonomy" id="1052096"/>
    <lineage>
        <taxon>Eukaryota</taxon>
        <taxon>Fungi</taxon>
        <taxon>Dikarya</taxon>
        <taxon>Ascomycota</taxon>
        <taxon>Pezizomycotina</taxon>
        <taxon>Dothideomycetes</taxon>
        <taxon>Dothideomycetidae</taxon>
        <taxon>Cladosporiales</taxon>
        <taxon>Cladosporiaceae</taxon>
        <taxon>Cladosporium</taxon>
    </lineage>
</organism>
<reference evidence="8 9" key="1">
    <citation type="journal article" date="2020" name="Microbiol. Resour. Announc.">
        <title>Draft Genome Sequence of a Cladosporium Species Isolated from the Mesophotic Ascidian Didemnum maculosum.</title>
        <authorList>
            <person name="Gioti A."/>
            <person name="Siaperas R."/>
            <person name="Nikolaivits E."/>
            <person name="Le Goff G."/>
            <person name="Ouazzani J."/>
            <person name="Kotoulas G."/>
            <person name="Topakas E."/>
        </authorList>
    </citation>
    <scope>NUCLEOTIDE SEQUENCE [LARGE SCALE GENOMIC DNA]</scope>
    <source>
        <strain evidence="8 9">TM138-S3</strain>
    </source>
</reference>
<evidence type="ECO:0000256" key="1">
    <source>
        <dbReference type="ARBA" id="ARBA00000971"/>
    </source>
</evidence>
<sequence>MTEPTPPNPVVFFDITLGGEPLGRIKMELHADSVPRTAENFRQFCTGEHKNHLGRPQGYKGARFHRVIKDFMVQGGDFVNGDGTGSATIYGTRSFADEGFKGRHDGVGVLSMANSGPNTNGCQFFILTAPAPHLDGKHVVFGRVVDGLDVVRKIENVRTRDERPVQEVVVAQCGEM</sequence>
<keyword evidence="9" id="KW-1185">Reference proteome</keyword>
<dbReference type="GO" id="GO:0006457">
    <property type="term" value="P:protein folding"/>
    <property type="evidence" value="ECO:0007669"/>
    <property type="project" value="InterPro"/>
</dbReference>